<dbReference type="SUPFAM" id="SSF50998">
    <property type="entry name" value="Quinoprotein alcohol dehydrogenase-like"/>
    <property type="match status" value="1"/>
</dbReference>
<keyword evidence="1" id="KW-0853">WD repeat</keyword>
<feature type="region of interest" description="Disordered" evidence="2">
    <location>
        <begin position="98"/>
        <end position="120"/>
    </location>
</feature>
<dbReference type="Proteomes" id="UP000784294">
    <property type="component" value="Unassembled WGS sequence"/>
</dbReference>
<feature type="repeat" description="WD" evidence="1">
    <location>
        <begin position="10"/>
        <end position="40"/>
    </location>
</feature>
<evidence type="ECO:0000256" key="2">
    <source>
        <dbReference type="SAM" id="MobiDB-lite"/>
    </source>
</evidence>
<dbReference type="Gene3D" id="2.130.10.10">
    <property type="entry name" value="YVTN repeat-like/Quinoprotein amine dehydrogenase"/>
    <property type="match status" value="1"/>
</dbReference>
<organism evidence="3 4">
    <name type="scientific">Protopolystoma xenopodis</name>
    <dbReference type="NCBI Taxonomy" id="117903"/>
    <lineage>
        <taxon>Eukaryota</taxon>
        <taxon>Metazoa</taxon>
        <taxon>Spiralia</taxon>
        <taxon>Lophotrochozoa</taxon>
        <taxon>Platyhelminthes</taxon>
        <taxon>Monogenea</taxon>
        <taxon>Polyopisthocotylea</taxon>
        <taxon>Polystomatidea</taxon>
        <taxon>Polystomatidae</taxon>
        <taxon>Protopolystoma</taxon>
    </lineage>
</organism>
<dbReference type="InterPro" id="IPR001680">
    <property type="entry name" value="WD40_rpt"/>
</dbReference>
<evidence type="ECO:0000256" key="1">
    <source>
        <dbReference type="PROSITE-ProRule" id="PRU00221"/>
    </source>
</evidence>
<dbReference type="PROSITE" id="PS50294">
    <property type="entry name" value="WD_REPEATS_REGION"/>
    <property type="match status" value="1"/>
</dbReference>
<dbReference type="InterPro" id="IPR011047">
    <property type="entry name" value="Quinoprotein_ADH-like_sf"/>
</dbReference>
<keyword evidence="4" id="KW-1185">Reference proteome</keyword>
<reference evidence="3" key="1">
    <citation type="submission" date="2018-11" db="EMBL/GenBank/DDBJ databases">
        <authorList>
            <consortium name="Pathogen Informatics"/>
        </authorList>
    </citation>
    <scope>NUCLEOTIDE SEQUENCE</scope>
</reference>
<protein>
    <submittedName>
        <fullName evidence="3">Uncharacterized protein</fullName>
    </submittedName>
</protein>
<dbReference type="SMART" id="SM00320">
    <property type="entry name" value="WD40"/>
    <property type="match status" value="1"/>
</dbReference>
<dbReference type="PROSITE" id="PS50082">
    <property type="entry name" value="WD_REPEATS_2"/>
    <property type="match status" value="1"/>
</dbReference>
<name>A0A448XRK9_9PLAT</name>
<evidence type="ECO:0000313" key="4">
    <source>
        <dbReference type="Proteomes" id="UP000784294"/>
    </source>
</evidence>
<comment type="caution">
    <text evidence="3">The sequence shown here is derived from an EMBL/GenBank/DDBJ whole genome shotgun (WGS) entry which is preliminary data.</text>
</comment>
<proteinExistence type="predicted"/>
<evidence type="ECO:0000313" key="3">
    <source>
        <dbReference type="EMBL" id="VEL43145.1"/>
    </source>
</evidence>
<dbReference type="OrthoDB" id="6275838at2759"/>
<gene>
    <name evidence="3" type="ORF">PXEA_LOCUS36585</name>
</gene>
<accession>A0A448XRK9</accession>
<dbReference type="InterPro" id="IPR015943">
    <property type="entry name" value="WD40/YVTN_repeat-like_dom_sf"/>
</dbReference>
<dbReference type="AlphaFoldDB" id="A0A448XRK9"/>
<dbReference type="Pfam" id="PF00400">
    <property type="entry name" value="WD40"/>
    <property type="match status" value="1"/>
</dbReference>
<dbReference type="EMBL" id="CAAALY010279122">
    <property type="protein sequence ID" value="VEL43145.1"/>
    <property type="molecule type" value="Genomic_DNA"/>
</dbReference>
<sequence length="120" mass="13427">MSTFSANLQVLSVAISRDNEVVVSGSWDGSIRVWRLRDGNQMCWFTSNIEILQVKISNDKRAIVALGERSEHRKLIMLQIVRNRTRTTTTTTLRSAGSRNLIPFSPHQMGPSPASPVMMA</sequence>